<evidence type="ECO:0000313" key="3">
    <source>
        <dbReference type="Proteomes" id="UP000231693"/>
    </source>
</evidence>
<dbReference type="PANTHER" id="PTHR43441">
    <property type="entry name" value="RIBOSOMAL-PROTEIN-SERINE ACETYLTRANSFERASE"/>
    <property type="match status" value="1"/>
</dbReference>
<dbReference type="GO" id="GO:0008999">
    <property type="term" value="F:protein-N-terminal-alanine acetyltransferase activity"/>
    <property type="evidence" value="ECO:0007669"/>
    <property type="project" value="TreeGrafter"/>
</dbReference>
<dbReference type="CDD" id="cd04301">
    <property type="entry name" value="NAT_SF"/>
    <property type="match status" value="1"/>
</dbReference>
<organism evidence="2 3">
    <name type="scientific">Sediminihabitans luteus</name>
    <dbReference type="NCBI Taxonomy" id="1138585"/>
    <lineage>
        <taxon>Bacteria</taxon>
        <taxon>Bacillati</taxon>
        <taxon>Actinomycetota</taxon>
        <taxon>Actinomycetes</taxon>
        <taxon>Micrococcales</taxon>
        <taxon>Cellulomonadaceae</taxon>
        <taxon>Sediminihabitans</taxon>
    </lineage>
</organism>
<dbReference type="RefSeq" id="WP_239073256.1">
    <property type="nucleotide sequence ID" value="NZ_BOOX01000008.1"/>
</dbReference>
<accession>A0A2M9CCL8</accession>
<dbReference type="GO" id="GO:0005737">
    <property type="term" value="C:cytoplasm"/>
    <property type="evidence" value="ECO:0007669"/>
    <property type="project" value="TreeGrafter"/>
</dbReference>
<dbReference type="SUPFAM" id="SSF55729">
    <property type="entry name" value="Acyl-CoA N-acyltransferases (Nat)"/>
    <property type="match status" value="1"/>
</dbReference>
<dbReference type="PANTHER" id="PTHR43441:SF2">
    <property type="entry name" value="FAMILY ACETYLTRANSFERASE, PUTATIVE (AFU_ORTHOLOGUE AFUA_7G00850)-RELATED"/>
    <property type="match status" value="1"/>
</dbReference>
<comment type="caution">
    <text evidence="2">The sequence shown here is derived from an EMBL/GenBank/DDBJ whole genome shotgun (WGS) entry which is preliminary data.</text>
</comment>
<dbReference type="Pfam" id="PF13302">
    <property type="entry name" value="Acetyltransf_3"/>
    <property type="match status" value="1"/>
</dbReference>
<evidence type="ECO:0000313" key="2">
    <source>
        <dbReference type="EMBL" id="PJJ69100.1"/>
    </source>
</evidence>
<dbReference type="GO" id="GO:1990189">
    <property type="term" value="F:protein N-terminal-serine acetyltransferase activity"/>
    <property type="evidence" value="ECO:0007669"/>
    <property type="project" value="TreeGrafter"/>
</dbReference>
<sequence>MTAGRVLPVVGERCVLRAGREDDEAMLREWLRPHHEWNRWDAPYLPRATDAEAARYAHAVAHPPADDGTGLPPSRAVVADPASGELLGVVSWYWESEPTGWARLGVVLYDPAVRGQGIGREALALWTSLLFDRTDWVRLDLATWSGNTAMCATARSLGFVEEARFRDARVVGGVRYDSVAYGVLRDEWARSGG</sequence>
<dbReference type="AlphaFoldDB" id="A0A2M9CCL8"/>
<dbReference type="InterPro" id="IPR051908">
    <property type="entry name" value="Ribosomal_N-acetyltransferase"/>
</dbReference>
<dbReference type="Proteomes" id="UP000231693">
    <property type="component" value="Unassembled WGS sequence"/>
</dbReference>
<dbReference type="EMBL" id="PGFE01000006">
    <property type="protein sequence ID" value="PJJ69100.1"/>
    <property type="molecule type" value="Genomic_DNA"/>
</dbReference>
<dbReference type="Gene3D" id="3.40.630.30">
    <property type="match status" value="1"/>
</dbReference>
<proteinExistence type="predicted"/>
<keyword evidence="2" id="KW-0808">Transferase</keyword>
<dbReference type="InterPro" id="IPR016181">
    <property type="entry name" value="Acyl_CoA_acyltransferase"/>
</dbReference>
<feature type="domain" description="N-acetyltransferase" evidence="1">
    <location>
        <begin position="14"/>
        <end position="186"/>
    </location>
</feature>
<gene>
    <name evidence="2" type="ORF">CLV28_2910</name>
</gene>
<evidence type="ECO:0000259" key="1">
    <source>
        <dbReference type="PROSITE" id="PS51186"/>
    </source>
</evidence>
<reference evidence="2 3" key="1">
    <citation type="submission" date="2017-11" db="EMBL/GenBank/DDBJ databases">
        <title>Genomic Encyclopedia of Archaeal and Bacterial Type Strains, Phase II (KMG-II): From Individual Species to Whole Genera.</title>
        <authorList>
            <person name="Goeker M."/>
        </authorList>
    </citation>
    <scope>NUCLEOTIDE SEQUENCE [LARGE SCALE GENOMIC DNA]</scope>
    <source>
        <strain evidence="2 3">DSM 25478</strain>
    </source>
</reference>
<dbReference type="PROSITE" id="PS51186">
    <property type="entry name" value="GNAT"/>
    <property type="match status" value="1"/>
</dbReference>
<dbReference type="InterPro" id="IPR000182">
    <property type="entry name" value="GNAT_dom"/>
</dbReference>
<protein>
    <submittedName>
        <fullName evidence="2">RimJ/RimL family protein N-acetyltransferase</fullName>
    </submittedName>
</protein>
<name>A0A2M9CCL8_9CELL</name>
<keyword evidence="3" id="KW-1185">Reference proteome</keyword>